<proteinExistence type="predicted"/>
<sequence>MIPLEEAALESAQKLCGLEFSPMFLDFLKRTNNAIPPKRNFYIGQENYTFKNVLNFNMEGKCTFAFFMQKLKAHLEAQEIFFGSDGYGGLFILDTASDQVLFLDTDTGVKKPLLSFDLLLKKLES</sequence>
<accession>A0ABM7SC02</accession>
<keyword evidence="3" id="KW-1185">Reference proteome</keyword>
<dbReference type="InterPro" id="IPR037883">
    <property type="entry name" value="Knr4/Smi1-like_sf"/>
</dbReference>
<gene>
    <name evidence="2" type="ORF">NHP190003_14710</name>
</gene>
<dbReference type="Gene3D" id="3.40.1580.10">
    <property type="entry name" value="SMI1/KNR4-like"/>
    <property type="match status" value="1"/>
</dbReference>
<dbReference type="SUPFAM" id="SSF160631">
    <property type="entry name" value="SMI1/KNR4-like"/>
    <property type="match status" value="1"/>
</dbReference>
<evidence type="ECO:0000313" key="3">
    <source>
        <dbReference type="Proteomes" id="UP000826775"/>
    </source>
</evidence>
<organism evidence="2 3">
    <name type="scientific">Helicobacter gastrocanis</name>
    <dbReference type="NCBI Taxonomy" id="2849641"/>
    <lineage>
        <taxon>Bacteria</taxon>
        <taxon>Pseudomonadati</taxon>
        <taxon>Campylobacterota</taxon>
        <taxon>Epsilonproteobacteria</taxon>
        <taxon>Campylobacterales</taxon>
        <taxon>Helicobacteraceae</taxon>
        <taxon>Helicobacter</taxon>
    </lineage>
</organism>
<name>A0ABM7SC02_9HELI</name>
<feature type="domain" description="Knr4/Smi1-like" evidence="1">
    <location>
        <begin position="3"/>
        <end position="122"/>
    </location>
</feature>
<evidence type="ECO:0000259" key="1">
    <source>
        <dbReference type="SMART" id="SM00860"/>
    </source>
</evidence>
<dbReference type="EMBL" id="AP024814">
    <property type="protein sequence ID" value="BCZ18189.1"/>
    <property type="molecule type" value="Genomic_DNA"/>
</dbReference>
<dbReference type="Pfam" id="PF14568">
    <property type="entry name" value="SUKH_6"/>
    <property type="match status" value="1"/>
</dbReference>
<dbReference type="Proteomes" id="UP000826775">
    <property type="component" value="Chromosome"/>
</dbReference>
<dbReference type="SMART" id="SM00860">
    <property type="entry name" value="SMI1_KNR4"/>
    <property type="match status" value="1"/>
</dbReference>
<reference evidence="2 3" key="1">
    <citation type="submission" date="2021-07" db="EMBL/GenBank/DDBJ databases">
        <title>Novel Helicobacter sp. Isolated from a dog.</title>
        <authorList>
            <person name="Rimbara E."/>
            <person name="Suzuki M."/>
        </authorList>
    </citation>
    <scope>NUCLEOTIDE SEQUENCE [LARGE SCALE GENOMIC DNA]</scope>
    <source>
        <strain evidence="3">NHP19-003</strain>
    </source>
</reference>
<protein>
    <recommendedName>
        <fullName evidence="1">Knr4/Smi1-like domain-containing protein</fullName>
    </recommendedName>
</protein>
<dbReference type="InterPro" id="IPR018958">
    <property type="entry name" value="Knr4/Smi1-like_dom"/>
</dbReference>
<evidence type="ECO:0000313" key="2">
    <source>
        <dbReference type="EMBL" id="BCZ18189.1"/>
    </source>
</evidence>